<evidence type="ECO:0000313" key="2">
    <source>
        <dbReference type="EMBL" id="JAS20743.1"/>
    </source>
</evidence>
<dbReference type="PANTHER" id="PTHR34651">
    <property type="entry name" value="SIMILAR TO ENSANGP00000021391"/>
    <property type="match status" value="1"/>
</dbReference>
<evidence type="ECO:0000256" key="1">
    <source>
        <dbReference type="SAM" id="Phobius"/>
    </source>
</evidence>
<dbReference type="EMBL" id="GEDC01016555">
    <property type="protein sequence ID" value="JAS20743.1"/>
    <property type="molecule type" value="Transcribed_RNA"/>
</dbReference>
<gene>
    <name evidence="3" type="ORF">g.3622</name>
    <name evidence="2" type="ORF">g.3623</name>
</gene>
<accession>A0A1B6D519</accession>
<organism evidence="2">
    <name type="scientific">Clastoptera arizonana</name>
    <name type="common">Arizona spittle bug</name>
    <dbReference type="NCBI Taxonomy" id="38151"/>
    <lineage>
        <taxon>Eukaryota</taxon>
        <taxon>Metazoa</taxon>
        <taxon>Ecdysozoa</taxon>
        <taxon>Arthropoda</taxon>
        <taxon>Hexapoda</taxon>
        <taxon>Insecta</taxon>
        <taxon>Pterygota</taxon>
        <taxon>Neoptera</taxon>
        <taxon>Paraneoptera</taxon>
        <taxon>Hemiptera</taxon>
        <taxon>Auchenorrhyncha</taxon>
        <taxon>Cercopoidea</taxon>
        <taxon>Clastopteridae</taxon>
        <taxon>Clastoptera</taxon>
    </lineage>
</organism>
<protein>
    <submittedName>
        <fullName evidence="2">Uncharacterized protein</fullName>
    </submittedName>
</protein>
<feature type="transmembrane region" description="Helical" evidence="1">
    <location>
        <begin position="86"/>
        <end position="107"/>
    </location>
</feature>
<dbReference type="PANTHER" id="PTHR34651:SF1">
    <property type="entry name" value="SIMILAR TO ENSANGP00000021391"/>
    <property type="match status" value="1"/>
</dbReference>
<proteinExistence type="predicted"/>
<evidence type="ECO:0000313" key="3">
    <source>
        <dbReference type="EMBL" id="JAS23957.1"/>
    </source>
</evidence>
<dbReference type="InterPro" id="IPR029245">
    <property type="entry name" value="DUF4528"/>
</dbReference>
<reference evidence="2" key="1">
    <citation type="submission" date="2015-12" db="EMBL/GenBank/DDBJ databases">
        <title>De novo transcriptome assembly of four potential Pierce s Disease insect vectors from Arizona vineyards.</title>
        <authorList>
            <person name="Tassone E.E."/>
        </authorList>
    </citation>
    <scope>NUCLEOTIDE SEQUENCE</scope>
</reference>
<dbReference type="AlphaFoldDB" id="A0A1B6D519"/>
<keyword evidence="1" id="KW-1133">Transmembrane helix</keyword>
<keyword evidence="1" id="KW-0812">Transmembrane</keyword>
<name>A0A1B6D519_9HEMI</name>
<dbReference type="EMBL" id="GEDC01013341">
    <property type="protein sequence ID" value="JAS23957.1"/>
    <property type="molecule type" value="Transcribed_RNA"/>
</dbReference>
<sequence>MFKFTKPAASEVLTCYLKQCSEPPWTSYFVKYKNVINDQKGQSHFNWKVGDSNYHILRTGCYPYIKYHCTKRPYQDLSFEDQMMGLIKILNLGIPTLLYGIAAIGLIKHKEVVYTEKGEVTIYFLLKEDKGSQF</sequence>
<dbReference type="Pfam" id="PF15031">
    <property type="entry name" value="DUF4528"/>
    <property type="match status" value="1"/>
</dbReference>
<keyword evidence="1" id="KW-0472">Membrane</keyword>